<keyword evidence="2" id="KW-0067">ATP-binding</keyword>
<keyword evidence="6" id="KW-0597">Phosphoprotein</keyword>
<dbReference type="Proteomes" id="UP001165395">
    <property type="component" value="Unassembled WGS sequence"/>
</dbReference>
<dbReference type="Gene3D" id="1.10.10.60">
    <property type="entry name" value="Homeodomain-like"/>
    <property type="match status" value="1"/>
</dbReference>
<dbReference type="InterPro" id="IPR001789">
    <property type="entry name" value="Sig_transdc_resp-reg_receiver"/>
</dbReference>
<sequence length="479" mass="53614">MAVQPAVLLVDDEPRSLEALVRTLEDDFVLFTAGSAAEALSILSSEFIQVIVSDQRMPDRTGVEFLQQVREEYPAIVRIILSGYTDNADIISAVNEAGIYQYLLKPWRPESLLLTVQGAAELHRLQQENQSLNIELKSSAPWLQAQVEKKRTEVQQRSAMERIVRAPDSPLNHVCDLLLRVAPFDIAVLIEGESGVGKELLARALHYVSHRKDRPFIVENCAAMPEQLLESELFGHKRGSFSGAYRDHIGLFQQADGGTIFLDEIGETSPAFQAKLLRVLQEGEIRPVGSSRPIKVDVRVVSATNKTLQDLVKQGLFREDLFYRLSAFSVVVPPLRERPQDIPFIANSLLDQAKAHFQRPQATLGKEILQCLSAYRWPGNVRQLRNEISRLLVLSDASELSAKNLSAEVLQAADEGQEAEHAFLANVSGDLKTRLDALEKQIIKETLTRLRWNKTKVASELGLSRVGLRNKLTRYGLEK</sequence>
<feature type="modified residue" description="4-aspartylphosphate" evidence="6">
    <location>
        <position position="54"/>
    </location>
</feature>
<dbReference type="InterPro" id="IPR009057">
    <property type="entry name" value="Homeodomain-like_sf"/>
</dbReference>
<dbReference type="SMART" id="SM00382">
    <property type="entry name" value="AAA"/>
    <property type="match status" value="1"/>
</dbReference>
<dbReference type="Gene3D" id="1.10.8.60">
    <property type="match status" value="1"/>
</dbReference>
<dbReference type="Gene3D" id="3.40.50.2300">
    <property type="match status" value="1"/>
</dbReference>
<dbReference type="Pfam" id="PF02954">
    <property type="entry name" value="HTH_8"/>
    <property type="match status" value="1"/>
</dbReference>
<dbReference type="SUPFAM" id="SSF52172">
    <property type="entry name" value="CheY-like"/>
    <property type="match status" value="1"/>
</dbReference>
<keyword evidence="5" id="KW-0804">Transcription</keyword>
<evidence type="ECO:0000256" key="6">
    <source>
        <dbReference type="PROSITE-ProRule" id="PRU00169"/>
    </source>
</evidence>
<dbReference type="InterPro" id="IPR002197">
    <property type="entry name" value="HTH_Fis"/>
</dbReference>
<keyword evidence="1" id="KW-0547">Nucleotide-binding</keyword>
<evidence type="ECO:0000256" key="3">
    <source>
        <dbReference type="ARBA" id="ARBA00023015"/>
    </source>
</evidence>
<dbReference type="InterPro" id="IPR027417">
    <property type="entry name" value="P-loop_NTPase"/>
</dbReference>
<name>A0ABS8D2H0_9NEIS</name>
<protein>
    <submittedName>
        <fullName evidence="9">Sigma-54 dependent transcriptional regulator</fullName>
    </submittedName>
</protein>
<evidence type="ECO:0000259" key="7">
    <source>
        <dbReference type="PROSITE" id="PS50045"/>
    </source>
</evidence>
<dbReference type="PANTHER" id="PTHR32071">
    <property type="entry name" value="TRANSCRIPTIONAL REGULATORY PROTEIN"/>
    <property type="match status" value="1"/>
</dbReference>
<dbReference type="Gene3D" id="3.40.50.300">
    <property type="entry name" value="P-loop containing nucleotide triphosphate hydrolases"/>
    <property type="match status" value="1"/>
</dbReference>
<organism evidence="9 10">
    <name type="scientific">Leeia speluncae</name>
    <dbReference type="NCBI Taxonomy" id="2884804"/>
    <lineage>
        <taxon>Bacteria</taxon>
        <taxon>Pseudomonadati</taxon>
        <taxon>Pseudomonadota</taxon>
        <taxon>Betaproteobacteria</taxon>
        <taxon>Neisseriales</taxon>
        <taxon>Leeiaceae</taxon>
        <taxon>Leeia</taxon>
    </lineage>
</organism>
<dbReference type="PROSITE" id="PS00676">
    <property type="entry name" value="SIGMA54_INTERACT_2"/>
    <property type="match status" value="1"/>
</dbReference>
<evidence type="ECO:0000313" key="9">
    <source>
        <dbReference type="EMBL" id="MCB6182392.1"/>
    </source>
</evidence>
<dbReference type="CDD" id="cd00009">
    <property type="entry name" value="AAA"/>
    <property type="match status" value="1"/>
</dbReference>
<dbReference type="PROSITE" id="PS50110">
    <property type="entry name" value="RESPONSE_REGULATORY"/>
    <property type="match status" value="1"/>
</dbReference>
<dbReference type="PANTHER" id="PTHR32071:SF117">
    <property type="entry name" value="PTS-DEPENDENT DIHYDROXYACETONE KINASE OPERON REGULATORY PROTEIN-RELATED"/>
    <property type="match status" value="1"/>
</dbReference>
<dbReference type="PROSITE" id="PS00688">
    <property type="entry name" value="SIGMA54_INTERACT_3"/>
    <property type="match status" value="1"/>
</dbReference>
<evidence type="ECO:0000256" key="4">
    <source>
        <dbReference type="ARBA" id="ARBA00023125"/>
    </source>
</evidence>
<dbReference type="PROSITE" id="PS50045">
    <property type="entry name" value="SIGMA54_INTERACT_4"/>
    <property type="match status" value="1"/>
</dbReference>
<feature type="domain" description="Sigma-54 factor interaction" evidence="7">
    <location>
        <begin position="164"/>
        <end position="393"/>
    </location>
</feature>
<keyword evidence="3" id="KW-0805">Transcription regulation</keyword>
<dbReference type="SUPFAM" id="SSF46689">
    <property type="entry name" value="Homeodomain-like"/>
    <property type="match status" value="1"/>
</dbReference>
<gene>
    <name evidence="9" type="ORF">LIN78_02340</name>
</gene>
<dbReference type="InterPro" id="IPR025944">
    <property type="entry name" value="Sigma_54_int_dom_CS"/>
</dbReference>
<dbReference type="RefSeq" id="WP_227178070.1">
    <property type="nucleotide sequence ID" value="NZ_JAJBZT010000001.1"/>
</dbReference>
<dbReference type="SMART" id="SM00448">
    <property type="entry name" value="REC"/>
    <property type="match status" value="1"/>
</dbReference>
<dbReference type="InterPro" id="IPR002078">
    <property type="entry name" value="Sigma_54_int"/>
</dbReference>
<comment type="caution">
    <text evidence="9">The sequence shown here is derived from an EMBL/GenBank/DDBJ whole genome shotgun (WGS) entry which is preliminary data.</text>
</comment>
<accession>A0ABS8D2H0</accession>
<evidence type="ECO:0000313" key="10">
    <source>
        <dbReference type="Proteomes" id="UP001165395"/>
    </source>
</evidence>
<dbReference type="InterPro" id="IPR003593">
    <property type="entry name" value="AAA+_ATPase"/>
</dbReference>
<dbReference type="InterPro" id="IPR058031">
    <property type="entry name" value="AAA_lid_NorR"/>
</dbReference>
<dbReference type="SUPFAM" id="SSF52540">
    <property type="entry name" value="P-loop containing nucleoside triphosphate hydrolases"/>
    <property type="match status" value="1"/>
</dbReference>
<evidence type="ECO:0000256" key="2">
    <source>
        <dbReference type="ARBA" id="ARBA00022840"/>
    </source>
</evidence>
<reference evidence="9" key="1">
    <citation type="submission" date="2021-10" db="EMBL/GenBank/DDBJ databases">
        <title>The complete genome sequence of Leeia sp. TBRC 13508.</title>
        <authorList>
            <person name="Charoenyingcharoen P."/>
            <person name="Yukphan P."/>
        </authorList>
    </citation>
    <scope>NUCLEOTIDE SEQUENCE</scope>
    <source>
        <strain evidence="9">TBRC 13508</strain>
    </source>
</reference>
<keyword evidence="10" id="KW-1185">Reference proteome</keyword>
<dbReference type="InterPro" id="IPR025943">
    <property type="entry name" value="Sigma_54_int_dom_ATP-bd_2"/>
</dbReference>
<dbReference type="Pfam" id="PF00072">
    <property type="entry name" value="Response_reg"/>
    <property type="match status" value="1"/>
</dbReference>
<dbReference type="PROSITE" id="PS00675">
    <property type="entry name" value="SIGMA54_INTERACT_1"/>
    <property type="match status" value="1"/>
</dbReference>
<evidence type="ECO:0000259" key="8">
    <source>
        <dbReference type="PROSITE" id="PS50110"/>
    </source>
</evidence>
<dbReference type="Pfam" id="PF25601">
    <property type="entry name" value="AAA_lid_14"/>
    <property type="match status" value="1"/>
</dbReference>
<proteinExistence type="predicted"/>
<dbReference type="InterPro" id="IPR025662">
    <property type="entry name" value="Sigma_54_int_dom_ATP-bd_1"/>
</dbReference>
<evidence type="ECO:0000256" key="1">
    <source>
        <dbReference type="ARBA" id="ARBA00022741"/>
    </source>
</evidence>
<evidence type="ECO:0000256" key="5">
    <source>
        <dbReference type="ARBA" id="ARBA00023163"/>
    </source>
</evidence>
<feature type="domain" description="Response regulatory" evidence="8">
    <location>
        <begin position="6"/>
        <end position="120"/>
    </location>
</feature>
<dbReference type="InterPro" id="IPR011006">
    <property type="entry name" value="CheY-like_superfamily"/>
</dbReference>
<dbReference type="EMBL" id="JAJBZT010000001">
    <property type="protein sequence ID" value="MCB6182392.1"/>
    <property type="molecule type" value="Genomic_DNA"/>
</dbReference>
<dbReference type="Pfam" id="PF00158">
    <property type="entry name" value="Sigma54_activat"/>
    <property type="match status" value="1"/>
</dbReference>
<keyword evidence="4" id="KW-0238">DNA-binding</keyword>
<dbReference type="PRINTS" id="PR01590">
    <property type="entry name" value="HTHFIS"/>
</dbReference>